<evidence type="ECO:0000313" key="4">
    <source>
        <dbReference type="EMBL" id="CAJ1943505.1"/>
    </source>
</evidence>
<dbReference type="GO" id="GO:0071562">
    <property type="term" value="P:nucleus-vacuole junction assembly"/>
    <property type="evidence" value="ECO:0007669"/>
    <property type="project" value="InterPro"/>
</dbReference>
<dbReference type="Gene3D" id="1.25.10.10">
    <property type="entry name" value="Leucine-rich Repeat Variant"/>
    <property type="match status" value="2"/>
</dbReference>
<dbReference type="PANTHER" id="PTHR47249">
    <property type="entry name" value="VACUOLAR PROTEIN 8"/>
    <property type="match status" value="1"/>
</dbReference>
<evidence type="ECO:0000256" key="1">
    <source>
        <dbReference type="ARBA" id="ARBA00005462"/>
    </source>
</evidence>
<feature type="compositionally biased region" description="Basic and acidic residues" evidence="3">
    <location>
        <begin position="34"/>
        <end position="53"/>
    </location>
</feature>
<dbReference type="PANTHER" id="PTHR47249:SF1">
    <property type="entry name" value="VACUOLAR PROTEIN 8"/>
    <property type="match status" value="1"/>
</dbReference>
<dbReference type="InterPro" id="IPR016024">
    <property type="entry name" value="ARM-type_fold"/>
</dbReference>
<keyword evidence="5" id="KW-1185">Reference proteome</keyword>
<dbReference type="Proteomes" id="UP001295423">
    <property type="component" value="Unassembled WGS sequence"/>
</dbReference>
<dbReference type="InterPro" id="IPR011989">
    <property type="entry name" value="ARM-like"/>
</dbReference>
<sequence length="558" mass="62122">MAEFITEAEDIVVSSTKVETKSERLNTEAETEVEDCRADDAVGREHEDGREQVVDIQEEGEDVEEDDEEDDDEDDEEDLIEKNAIAAVTEMLSTAILESIGDEQLHDAEKPPQDPVLSVKATTLLYDISGKMNDPTKNLADLLAAINPPEDGEFNRAYMIRRKNACGAMHLLTAEKGKQRIQICWTKGVLDSLKSVMEDCMELGIEGFLPNDQTRDEYKDARRRAVATLMNLSAAQENRLVLLHFPNLISSLLSTISSAPECSKGGAATLAHLSKTKENRLFLAKIPGLFDTVADILVPGADDHVIEGADDEMTVISQMYDERGGADLKGARQNMFALLFHLGKEKDNTYHMARNGRLIDALAAVNSYLMSDFQEYASKVLANLSRHHGNTRHICFRHPNVIQSLVTSSYSFNEDTRKLSCQALQNFAHDQPCRLELSNMRIVIPSLCDRVRDGTDEEERLSALQSIKSLSEEPSNLIVMSNTPNCMPTLIMISDGTDETASEMMRYVASDALANFSSHCRLLATAGHKADLENKGEEDPKVDLFVPTFNVTTWEQWK</sequence>
<dbReference type="SUPFAM" id="SSF48371">
    <property type="entry name" value="ARM repeat"/>
    <property type="match status" value="1"/>
</dbReference>
<feature type="compositionally biased region" description="Acidic residues" evidence="3">
    <location>
        <begin position="56"/>
        <end position="76"/>
    </location>
</feature>
<evidence type="ECO:0000313" key="5">
    <source>
        <dbReference type="Proteomes" id="UP001295423"/>
    </source>
</evidence>
<feature type="compositionally biased region" description="Basic and acidic residues" evidence="3">
    <location>
        <begin position="18"/>
        <end position="27"/>
    </location>
</feature>
<comment type="similarity">
    <text evidence="1">Belongs to the beta-catenin family.</text>
</comment>
<comment type="caution">
    <text evidence="4">The sequence shown here is derived from an EMBL/GenBank/DDBJ whole genome shotgun (WGS) entry which is preliminary data.</text>
</comment>
<dbReference type="InterPro" id="IPR045156">
    <property type="entry name" value="Vac8"/>
</dbReference>
<dbReference type="EMBL" id="CAKOGP040001113">
    <property type="protein sequence ID" value="CAJ1943505.1"/>
    <property type="molecule type" value="Genomic_DNA"/>
</dbReference>
<gene>
    <name evidence="4" type="ORF">CYCCA115_LOCUS8474</name>
</gene>
<proteinExistence type="inferred from homology"/>
<accession>A0AAD2CTP0</accession>
<feature type="region of interest" description="Disordered" evidence="3">
    <location>
        <begin position="15"/>
        <end position="76"/>
    </location>
</feature>
<keyword evidence="2" id="KW-0677">Repeat</keyword>
<protein>
    <submittedName>
        <fullName evidence="4">Uncharacterized protein</fullName>
    </submittedName>
</protein>
<dbReference type="AlphaFoldDB" id="A0AAD2CTP0"/>
<evidence type="ECO:0000256" key="2">
    <source>
        <dbReference type="ARBA" id="ARBA00022737"/>
    </source>
</evidence>
<organism evidence="4 5">
    <name type="scientific">Cylindrotheca closterium</name>
    <dbReference type="NCBI Taxonomy" id="2856"/>
    <lineage>
        <taxon>Eukaryota</taxon>
        <taxon>Sar</taxon>
        <taxon>Stramenopiles</taxon>
        <taxon>Ochrophyta</taxon>
        <taxon>Bacillariophyta</taxon>
        <taxon>Bacillariophyceae</taxon>
        <taxon>Bacillariophycidae</taxon>
        <taxon>Bacillariales</taxon>
        <taxon>Bacillariaceae</taxon>
        <taxon>Cylindrotheca</taxon>
    </lineage>
</organism>
<evidence type="ECO:0000256" key="3">
    <source>
        <dbReference type="SAM" id="MobiDB-lite"/>
    </source>
</evidence>
<name>A0AAD2CTP0_9STRA</name>
<dbReference type="GO" id="GO:0043495">
    <property type="term" value="F:protein-membrane adaptor activity"/>
    <property type="evidence" value="ECO:0007669"/>
    <property type="project" value="InterPro"/>
</dbReference>
<reference evidence="4" key="1">
    <citation type="submission" date="2023-08" db="EMBL/GenBank/DDBJ databases">
        <authorList>
            <person name="Audoor S."/>
            <person name="Bilcke G."/>
        </authorList>
    </citation>
    <scope>NUCLEOTIDE SEQUENCE</scope>
</reference>